<dbReference type="Gene3D" id="1.10.10.10">
    <property type="entry name" value="Winged helix-like DNA-binding domain superfamily/Winged helix DNA-binding domain"/>
    <property type="match status" value="1"/>
</dbReference>
<dbReference type="SUPFAM" id="SSF88946">
    <property type="entry name" value="Sigma2 domain of RNA polymerase sigma factors"/>
    <property type="match status" value="1"/>
</dbReference>
<dbReference type="SUPFAM" id="SSF88659">
    <property type="entry name" value="Sigma3 and sigma4 domains of RNA polymerase sigma factors"/>
    <property type="match status" value="1"/>
</dbReference>
<evidence type="ECO:0000256" key="4">
    <source>
        <dbReference type="ARBA" id="ARBA00023125"/>
    </source>
</evidence>
<dbReference type="EMBL" id="FTOG01000001">
    <property type="protein sequence ID" value="SIS42311.1"/>
    <property type="molecule type" value="Genomic_DNA"/>
</dbReference>
<protein>
    <submittedName>
        <fullName evidence="7">RNA polymerase sigma-70 factor, ECF subfamily</fullName>
    </submittedName>
</protein>
<dbReference type="InterPro" id="IPR007627">
    <property type="entry name" value="RNA_pol_sigma70_r2"/>
</dbReference>
<proteinExistence type="inferred from homology"/>
<dbReference type="GO" id="GO:0016987">
    <property type="term" value="F:sigma factor activity"/>
    <property type="evidence" value="ECO:0007669"/>
    <property type="project" value="UniProtKB-KW"/>
</dbReference>
<feature type="domain" description="RNA polymerase sigma-70 region 2" evidence="6">
    <location>
        <begin position="87"/>
        <end position="133"/>
    </location>
</feature>
<evidence type="ECO:0000259" key="6">
    <source>
        <dbReference type="Pfam" id="PF04542"/>
    </source>
</evidence>
<dbReference type="PANTHER" id="PTHR43133:SF58">
    <property type="entry name" value="ECF RNA POLYMERASE SIGMA FACTOR SIGD"/>
    <property type="match status" value="1"/>
</dbReference>
<keyword evidence="2" id="KW-0805">Transcription regulation</keyword>
<dbReference type="Gene3D" id="1.10.1740.10">
    <property type="match status" value="1"/>
</dbReference>
<keyword evidence="3" id="KW-0731">Sigma factor</keyword>
<sequence length="217" mass="23602">MALALAMPLATTPVAPALRCREPRPSVRFEQRGTARPEDSMVEHDDWETLLRRANAGDGAALAQFLRAVCPSIRTILRARGAGLPTDQQEDVLQEVLLAIHLKRHTWQPDAPVRPWVHAIARYKLIDACRRRGAAIHVPIDPFAETLADPHQRVPLAGRDAEQLLAQIDPRSAALVRAVAIEGESAEAAGAPLGLTGGAARVALHRALKRLRQIVKG</sequence>
<dbReference type="AlphaFoldDB" id="A0A1N7IZA5"/>
<keyword evidence="4" id="KW-0238">DNA-binding</keyword>
<evidence type="ECO:0000313" key="8">
    <source>
        <dbReference type="Proteomes" id="UP000186221"/>
    </source>
</evidence>
<dbReference type="InterPro" id="IPR039425">
    <property type="entry name" value="RNA_pol_sigma-70-like"/>
</dbReference>
<evidence type="ECO:0000313" key="7">
    <source>
        <dbReference type="EMBL" id="SIS42311.1"/>
    </source>
</evidence>
<dbReference type="InterPro" id="IPR036388">
    <property type="entry name" value="WH-like_DNA-bd_sf"/>
</dbReference>
<keyword evidence="8" id="KW-1185">Reference proteome</keyword>
<accession>A0A1N7IZA5</accession>
<dbReference type="Pfam" id="PF04542">
    <property type="entry name" value="Sigma70_r2"/>
    <property type="match status" value="1"/>
</dbReference>
<dbReference type="InterPro" id="IPR013324">
    <property type="entry name" value="RNA_pol_sigma_r3/r4-like"/>
</dbReference>
<evidence type="ECO:0000256" key="5">
    <source>
        <dbReference type="ARBA" id="ARBA00023163"/>
    </source>
</evidence>
<dbReference type="GO" id="GO:0003677">
    <property type="term" value="F:DNA binding"/>
    <property type="evidence" value="ECO:0007669"/>
    <property type="project" value="UniProtKB-KW"/>
</dbReference>
<dbReference type="Proteomes" id="UP000186221">
    <property type="component" value="Unassembled WGS sequence"/>
</dbReference>
<dbReference type="STRING" id="453582.SAMN05421580_101161"/>
<dbReference type="PANTHER" id="PTHR43133">
    <property type="entry name" value="RNA POLYMERASE ECF-TYPE SIGMA FACTO"/>
    <property type="match status" value="1"/>
</dbReference>
<evidence type="ECO:0000256" key="2">
    <source>
        <dbReference type="ARBA" id="ARBA00023015"/>
    </source>
</evidence>
<evidence type="ECO:0000256" key="1">
    <source>
        <dbReference type="ARBA" id="ARBA00010641"/>
    </source>
</evidence>
<name>A0A1N7IZA5_9RHOB</name>
<gene>
    <name evidence="7" type="ORF">SAMN05421580_101161</name>
</gene>
<reference evidence="8" key="1">
    <citation type="submission" date="2017-01" db="EMBL/GenBank/DDBJ databases">
        <authorList>
            <person name="Varghese N."/>
            <person name="Submissions S."/>
        </authorList>
    </citation>
    <scope>NUCLEOTIDE SEQUENCE [LARGE SCALE GENOMIC DNA]</scope>
    <source>
        <strain evidence="8">DSM 19945</strain>
    </source>
</reference>
<dbReference type="InterPro" id="IPR013325">
    <property type="entry name" value="RNA_pol_sigma_r2"/>
</dbReference>
<dbReference type="GO" id="GO:0006352">
    <property type="term" value="P:DNA-templated transcription initiation"/>
    <property type="evidence" value="ECO:0007669"/>
    <property type="project" value="InterPro"/>
</dbReference>
<organism evidence="7 8">
    <name type="scientific">Rhodobacter aestuarii</name>
    <dbReference type="NCBI Taxonomy" id="453582"/>
    <lineage>
        <taxon>Bacteria</taxon>
        <taxon>Pseudomonadati</taxon>
        <taxon>Pseudomonadota</taxon>
        <taxon>Alphaproteobacteria</taxon>
        <taxon>Rhodobacterales</taxon>
        <taxon>Rhodobacter group</taxon>
        <taxon>Rhodobacter</taxon>
    </lineage>
</organism>
<comment type="similarity">
    <text evidence="1">Belongs to the sigma-70 factor family. ECF subfamily.</text>
</comment>
<evidence type="ECO:0000256" key="3">
    <source>
        <dbReference type="ARBA" id="ARBA00023082"/>
    </source>
</evidence>
<keyword evidence="5" id="KW-0804">Transcription</keyword>